<dbReference type="AlphaFoldDB" id="A0A7C3V5J5"/>
<feature type="domain" description="THUMP" evidence="2">
    <location>
        <begin position="59"/>
        <end position="165"/>
    </location>
</feature>
<dbReference type="EMBL" id="DTMF01000211">
    <property type="protein sequence ID" value="HGF34454.1"/>
    <property type="molecule type" value="Genomic_DNA"/>
</dbReference>
<dbReference type="PROSITE" id="PS51165">
    <property type="entry name" value="THUMP"/>
    <property type="match status" value="1"/>
</dbReference>
<protein>
    <recommendedName>
        <fullName evidence="2">THUMP domain-containing protein</fullName>
    </recommendedName>
</protein>
<dbReference type="SUPFAM" id="SSF143437">
    <property type="entry name" value="THUMP domain-like"/>
    <property type="match status" value="1"/>
</dbReference>
<name>A0A7C3V5J5_9BACT</name>
<evidence type="ECO:0000256" key="1">
    <source>
        <dbReference type="PROSITE-ProRule" id="PRU00529"/>
    </source>
</evidence>
<proteinExistence type="predicted"/>
<organism evidence="3">
    <name type="scientific">Desulfobacca acetoxidans</name>
    <dbReference type="NCBI Taxonomy" id="60893"/>
    <lineage>
        <taxon>Bacteria</taxon>
        <taxon>Pseudomonadati</taxon>
        <taxon>Thermodesulfobacteriota</taxon>
        <taxon>Desulfobaccia</taxon>
        <taxon>Desulfobaccales</taxon>
        <taxon>Desulfobaccaceae</taxon>
        <taxon>Desulfobacca</taxon>
    </lineage>
</organism>
<dbReference type="Pfam" id="PF02926">
    <property type="entry name" value="THUMP"/>
    <property type="match status" value="1"/>
</dbReference>
<dbReference type="InterPro" id="IPR004114">
    <property type="entry name" value="THUMP_dom"/>
</dbReference>
<gene>
    <name evidence="3" type="ORF">ENW96_08725</name>
</gene>
<evidence type="ECO:0000259" key="2">
    <source>
        <dbReference type="PROSITE" id="PS51165"/>
    </source>
</evidence>
<reference evidence="3" key="1">
    <citation type="journal article" date="2020" name="mSystems">
        <title>Genome- and Community-Level Interaction Insights into Carbon Utilization and Element Cycling Functions of Hydrothermarchaeota in Hydrothermal Sediment.</title>
        <authorList>
            <person name="Zhou Z."/>
            <person name="Liu Y."/>
            <person name="Xu W."/>
            <person name="Pan J."/>
            <person name="Luo Z.H."/>
            <person name="Li M."/>
        </authorList>
    </citation>
    <scope>NUCLEOTIDE SEQUENCE [LARGE SCALE GENOMIC DNA]</scope>
    <source>
        <strain evidence="3">SpSt-897</strain>
    </source>
</reference>
<keyword evidence="1" id="KW-0694">RNA-binding</keyword>
<dbReference type="GO" id="GO:0003723">
    <property type="term" value="F:RNA binding"/>
    <property type="evidence" value="ECO:0007669"/>
    <property type="project" value="UniProtKB-UniRule"/>
</dbReference>
<sequence>MKVWNVVLTSHSNREQRLLREVADLGEFHPSGFREVIIGLVPDIPAFLETMRQRWQEQTFLQEILSTIVPVSVMFPFNVADLLPRLQEHVAPFASEIDGHPFYVRLIRRGHKGEINSQEIEQALDRFLADKISTLGFSPVIDFQGPRYIVVVELIHNQCGVGLLSTELKARYPFIRVK</sequence>
<comment type="caution">
    <text evidence="3">The sequence shown here is derived from an EMBL/GenBank/DDBJ whole genome shotgun (WGS) entry which is preliminary data.</text>
</comment>
<evidence type="ECO:0000313" key="3">
    <source>
        <dbReference type="EMBL" id="HGF34454.1"/>
    </source>
</evidence>
<accession>A0A7C3V5J5</accession>